<keyword evidence="1" id="KW-0460">Magnesium</keyword>
<evidence type="ECO:0000313" key="3">
    <source>
        <dbReference type="Proteomes" id="UP000193118"/>
    </source>
</evidence>
<dbReference type="GO" id="GO:0016787">
    <property type="term" value="F:hydrolase activity"/>
    <property type="evidence" value="ECO:0007669"/>
    <property type="project" value="UniProtKB-KW"/>
</dbReference>
<dbReference type="RefSeq" id="WP_085365078.1">
    <property type="nucleotide sequence ID" value="NZ_CAUJPZ010000001.1"/>
</dbReference>
<dbReference type="Gene3D" id="1.10.4080.10">
    <property type="entry name" value="ADP-ribosylation/Crystallin J1"/>
    <property type="match status" value="1"/>
</dbReference>
<dbReference type="Pfam" id="PF03747">
    <property type="entry name" value="ADP_ribosyl_GH"/>
    <property type="match status" value="1"/>
</dbReference>
<dbReference type="OrthoDB" id="9798107at2"/>
<dbReference type="STRING" id="194197.BWD09_02090"/>
<gene>
    <name evidence="2" type="ORF">BWD09_02090</name>
</gene>
<dbReference type="EMBL" id="MTBO01000002">
    <property type="protein sequence ID" value="OSI18578.1"/>
    <property type="molecule type" value="Genomic_DNA"/>
</dbReference>
<protein>
    <submittedName>
        <fullName evidence="2">ADP-ribosylglycohydrolase</fullName>
    </submittedName>
</protein>
<dbReference type="Proteomes" id="UP000193118">
    <property type="component" value="Unassembled WGS sequence"/>
</dbReference>
<evidence type="ECO:0000313" key="2">
    <source>
        <dbReference type="EMBL" id="OSI18578.1"/>
    </source>
</evidence>
<dbReference type="PANTHER" id="PTHR16222:SF12">
    <property type="entry name" value="ADP-RIBOSYLGLYCOHYDROLASE-RELATED"/>
    <property type="match status" value="1"/>
</dbReference>
<keyword evidence="3" id="KW-1185">Reference proteome</keyword>
<keyword evidence="2" id="KW-0378">Hydrolase</keyword>
<feature type="binding site" evidence="1">
    <location>
        <position position="212"/>
    </location>
    <ligand>
        <name>Mg(2+)</name>
        <dbReference type="ChEBI" id="CHEBI:18420"/>
        <label>1</label>
    </ligand>
</feature>
<organism evidence="2 3">
    <name type="scientific">Neisseria dentiae</name>
    <dbReference type="NCBI Taxonomy" id="194197"/>
    <lineage>
        <taxon>Bacteria</taxon>
        <taxon>Pseudomonadati</taxon>
        <taxon>Pseudomonadota</taxon>
        <taxon>Betaproteobacteria</taxon>
        <taxon>Neisseriales</taxon>
        <taxon>Neisseriaceae</taxon>
        <taxon>Neisseria</taxon>
    </lineage>
</organism>
<dbReference type="GeneID" id="94579845"/>
<feature type="binding site" evidence="1">
    <location>
        <position position="34"/>
    </location>
    <ligand>
        <name>Mg(2+)</name>
        <dbReference type="ChEBI" id="CHEBI:18420"/>
        <label>1</label>
    </ligand>
</feature>
<feature type="binding site" evidence="1">
    <location>
        <position position="214"/>
    </location>
    <ligand>
        <name>Mg(2+)</name>
        <dbReference type="ChEBI" id="CHEBI:18420"/>
        <label>1</label>
    </ligand>
</feature>
<dbReference type="PANTHER" id="PTHR16222">
    <property type="entry name" value="ADP-RIBOSYLGLYCOHYDROLASE"/>
    <property type="match status" value="1"/>
</dbReference>
<dbReference type="SUPFAM" id="SSF101478">
    <property type="entry name" value="ADP-ribosylglycohydrolase"/>
    <property type="match status" value="1"/>
</dbReference>
<dbReference type="AlphaFoldDB" id="A0A1X3DF84"/>
<sequence>MLGAAIGDIAGSRFENAPCKRTDFTFFTPESGFTDDTVCTAAVADWVLGGCGTDLAALMQAWCRRYPEPRGAYGASFQRWIMQPDPQPYRSWGNGSAMRVSAAGWAFGTLAETLACARASAAITHNHPEGIKGAEAVAAAVYWARTGRSKAFIKRQTEKMFGYDLGKSCDEIRPGYTFDASCAGSVPQALTAFLESSSFEHAVRLAVSLGGDSDTLAAIAGSIAEAFYREIPDEIVKQALAILPADISSVLLAVSANR</sequence>
<dbReference type="InterPro" id="IPR005502">
    <property type="entry name" value="Ribosyl_crysJ1"/>
</dbReference>
<proteinExistence type="predicted"/>
<evidence type="ECO:0000256" key="1">
    <source>
        <dbReference type="PIRSR" id="PIRSR605502-1"/>
    </source>
</evidence>
<feature type="binding site" evidence="1">
    <location>
        <position position="36"/>
    </location>
    <ligand>
        <name>Mg(2+)</name>
        <dbReference type="ChEBI" id="CHEBI:18420"/>
        <label>1</label>
    </ligand>
</feature>
<dbReference type="GO" id="GO:0046872">
    <property type="term" value="F:metal ion binding"/>
    <property type="evidence" value="ECO:0007669"/>
    <property type="project" value="UniProtKB-KW"/>
</dbReference>
<keyword evidence="1" id="KW-0479">Metal-binding</keyword>
<comment type="cofactor">
    <cofactor evidence="1">
        <name>Mg(2+)</name>
        <dbReference type="ChEBI" id="CHEBI:18420"/>
    </cofactor>
    <text evidence="1">Binds 2 magnesium ions per subunit.</text>
</comment>
<dbReference type="InterPro" id="IPR050792">
    <property type="entry name" value="ADP-ribosylglycohydrolase"/>
</dbReference>
<accession>A0A1X3DF84</accession>
<reference evidence="3" key="1">
    <citation type="submission" date="2017-01" db="EMBL/GenBank/DDBJ databases">
        <authorList>
            <person name="Wolfgang W.J."/>
            <person name="Cole J."/>
            <person name="Wroblewski D."/>
            <person name="Mcginnis J."/>
            <person name="Musser K.A."/>
        </authorList>
    </citation>
    <scope>NUCLEOTIDE SEQUENCE [LARGE SCALE GENOMIC DNA]</scope>
    <source>
        <strain evidence="3">DSM 19151</strain>
    </source>
</reference>
<feature type="binding site" evidence="1">
    <location>
        <position position="215"/>
    </location>
    <ligand>
        <name>Mg(2+)</name>
        <dbReference type="ChEBI" id="CHEBI:18420"/>
        <label>1</label>
    </ligand>
</feature>
<feature type="binding site" evidence="1">
    <location>
        <position position="35"/>
    </location>
    <ligand>
        <name>Mg(2+)</name>
        <dbReference type="ChEBI" id="CHEBI:18420"/>
        <label>1</label>
    </ligand>
</feature>
<dbReference type="InterPro" id="IPR036705">
    <property type="entry name" value="Ribosyl_crysJ1_sf"/>
</dbReference>
<name>A0A1X3DF84_9NEIS</name>
<comment type="caution">
    <text evidence="2">The sequence shown here is derived from an EMBL/GenBank/DDBJ whole genome shotgun (WGS) entry which is preliminary data.</text>
</comment>